<evidence type="ECO:0000256" key="1">
    <source>
        <dbReference type="SAM" id="Phobius"/>
    </source>
</evidence>
<feature type="non-terminal residue" evidence="2">
    <location>
        <position position="83"/>
    </location>
</feature>
<keyword evidence="1" id="KW-1133">Transmembrane helix</keyword>
<organism evidence="2">
    <name type="scientific">marine metagenome</name>
    <dbReference type="NCBI Taxonomy" id="408172"/>
    <lineage>
        <taxon>unclassified sequences</taxon>
        <taxon>metagenomes</taxon>
        <taxon>ecological metagenomes</taxon>
    </lineage>
</organism>
<accession>A0A382WAS2</accession>
<keyword evidence="1" id="KW-0812">Transmembrane</keyword>
<dbReference type="AlphaFoldDB" id="A0A382WAS2"/>
<feature type="transmembrane region" description="Helical" evidence="1">
    <location>
        <begin position="24"/>
        <end position="45"/>
    </location>
</feature>
<sequence length="83" mass="9195">MALLSWNASKEKAMLQARYQTSKFARWVITGTIICTVGYGTLRIVDASSQPRPRFDRRGADGGAGILGLRQLDLTPAQRESIR</sequence>
<gene>
    <name evidence="2" type="ORF">METZ01_LOCUS408811</name>
</gene>
<dbReference type="EMBL" id="UINC01158421">
    <property type="protein sequence ID" value="SVD55957.1"/>
    <property type="molecule type" value="Genomic_DNA"/>
</dbReference>
<evidence type="ECO:0000313" key="2">
    <source>
        <dbReference type="EMBL" id="SVD55957.1"/>
    </source>
</evidence>
<proteinExistence type="predicted"/>
<reference evidence="2" key="1">
    <citation type="submission" date="2018-05" db="EMBL/GenBank/DDBJ databases">
        <authorList>
            <person name="Lanie J.A."/>
            <person name="Ng W.-L."/>
            <person name="Kazmierczak K.M."/>
            <person name="Andrzejewski T.M."/>
            <person name="Davidsen T.M."/>
            <person name="Wayne K.J."/>
            <person name="Tettelin H."/>
            <person name="Glass J.I."/>
            <person name="Rusch D."/>
            <person name="Podicherti R."/>
            <person name="Tsui H.-C.T."/>
            <person name="Winkler M.E."/>
        </authorList>
    </citation>
    <scope>NUCLEOTIDE SEQUENCE</scope>
</reference>
<protein>
    <submittedName>
        <fullName evidence="2">Uncharacterized protein</fullName>
    </submittedName>
</protein>
<keyword evidence="1" id="KW-0472">Membrane</keyword>
<name>A0A382WAS2_9ZZZZ</name>